<dbReference type="OrthoDB" id="420519at2759"/>
<evidence type="ECO:0000313" key="8">
    <source>
        <dbReference type="Proteomes" id="UP000596742"/>
    </source>
</evidence>
<evidence type="ECO:0000256" key="6">
    <source>
        <dbReference type="RuleBase" id="RU368066"/>
    </source>
</evidence>
<accession>A0A8B6BWI3</accession>
<dbReference type="PANTHER" id="PTHR12385:SF12">
    <property type="entry name" value="CHOLINE TRANSPORTER-LIKE PROTEIN"/>
    <property type="match status" value="1"/>
</dbReference>
<comment type="caution">
    <text evidence="6">Lacks conserved residue(s) required for the propagation of feature annotation.</text>
</comment>
<comment type="function">
    <text evidence="6">Choline transporter.</text>
</comment>
<dbReference type="PANTHER" id="PTHR12385">
    <property type="entry name" value="CHOLINE TRANSPORTER-LIKE (SLC FAMILY 44)"/>
    <property type="match status" value="1"/>
</dbReference>
<dbReference type="AlphaFoldDB" id="A0A8B6BWI3"/>
<gene>
    <name evidence="7" type="ORF">MGAL_10B072569</name>
</gene>
<evidence type="ECO:0000256" key="4">
    <source>
        <dbReference type="ARBA" id="ARBA00022989"/>
    </source>
</evidence>
<name>A0A8B6BWI3_MYTGA</name>
<comment type="subcellular location">
    <subcellularLocation>
        <location evidence="6">Cell membrane</location>
        <topology evidence="6">Multi-pass membrane protein</topology>
    </subcellularLocation>
    <subcellularLocation>
        <location evidence="1">Membrane</location>
        <topology evidence="1">Multi-pass membrane protein</topology>
    </subcellularLocation>
</comment>
<comment type="similarity">
    <text evidence="2 6">Belongs to the CTL (choline transporter-like) family.</text>
</comment>
<proteinExistence type="inferred from homology"/>
<evidence type="ECO:0000313" key="7">
    <source>
        <dbReference type="EMBL" id="VDH96287.1"/>
    </source>
</evidence>
<dbReference type="EMBL" id="UYJE01000770">
    <property type="protein sequence ID" value="VDH96287.1"/>
    <property type="molecule type" value="Genomic_DNA"/>
</dbReference>
<dbReference type="InterPro" id="IPR007603">
    <property type="entry name" value="Choline_transptr-like"/>
</dbReference>
<dbReference type="GO" id="GO:0005886">
    <property type="term" value="C:plasma membrane"/>
    <property type="evidence" value="ECO:0007669"/>
    <property type="project" value="UniProtKB-SubCell"/>
</dbReference>
<comment type="caution">
    <text evidence="7">The sequence shown here is derived from an EMBL/GenBank/DDBJ whole genome shotgun (WGS) entry which is preliminary data.</text>
</comment>
<keyword evidence="8" id="KW-1185">Reference proteome</keyword>
<reference evidence="7" key="1">
    <citation type="submission" date="2018-11" db="EMBL/GenBank/DDBJ databases">
        <authorList>
            <person name="Alioto T."/>
            <person name="Alioto T."/>
        </authorList>
    </citation>
    <scope>NUCLEOTIDE SEQUENCE</scope>
</reference>
<feature type="non-terminal residue" evidence="7">
    <location>
        <position position="90"/>
    </location>
</feature>
<protein>
    <recommendedName>
        <fullName evidence="6">Choline transporter-like protein</fullName>
    </recommendedName>
</protein>
<organism evidence="7 8">
    <name type="scientific">Mytilus galloprovincialis</name>
    <name type="common">Mediterranean mussel</name>
    <dbReference type="NCBI Taxonomy" id="29158"/>
    <lineage>
        <taxon>Eukaryota</taxon>
        <taxon>Metazoa</taxon>
        <taxon>Spiralia</taxon>
        <taxon>Lophotrochozoa</taxon>
        <taxon>Mollusca</taxon>
        <taxon>Bivalvia</taxon>
        <taxon>Autobranchia</taxon>
        <taxon>Pteriomorphia</taxon>
        <taxon>Mytilida</taxon>
        <taxon>Mytiloidea</taxon>
        <taxon>Mytilidae</taxon>
        <taxon>Mytilinae</taxon>
        <taxon>Mytilus</taxon>
    </lineage>
</organism>
<evidence type="ECO:0000256" key="1">
    <source>
        <dbReference type="ARBA" id="ARBA00004141"/>
    </source>
</evidence>
<dbReference type="GO" id="GO:0022857">
    <property type="term" value="F:transmembrane transporter activity"/>
    <property type="evidence" value="ECO:0007669"/>
    <property type="project" value="UniProtKB-UniRule"/>
</dbReference>
<evidence type="ECO:0000256" key="5">
    <source>
        <dbReference type="ARBA" id="ARBA00023136"/>
    </source>
</evidence>
<dbReference type="Pfam" id="PF04515">
    <property type="entry name" value="Choline_transpo"/>
    <property type="match status" value="1"/>
</dbReference>
<feature type="transmembrane region" description="Helical" evidence="6">
    <location>
        <begin position="6"/>
        <end position="27"/>
    </location>
</feature>
<sequence length="90" mass="10303">TKSELHFYAVPVLLVCVFAYFVAHCFLSVYEMVIDALLLCFVADVDDNDGTDGRPYYASDKLRKYIEETSTELNLLTRKDKTEETEPAQI</sequence>
<evidence type="ECO:0000256" key="2">
    <source>
        <dbReference type="ARBA" id="ARBA00007168"/>
    </source>
</evidence>
<evidence type="ECO:0000256" key="3">
    <source>
        <dbReference type="ARBA" id="ARBA00022692"/>
    </source>
</evidence>
<keyword evidence="3 6" id="KW-0812">Transmembrane</keyword>
<keyword evidence="5 6" id="KW-0472">Membrane</keyword>
<dbReference type="Proteomes" id="UP000596742">
    <property type="component" value="Unassembled WGS sequence"/>
</dbReference>
<keyword evidence="4 6" id="KW-1133">Transmembrane helix</keyword>